<comment type="caution">
    <text evidence="2">The sequence shown here is derived from an EMBL/GenBank/DDBJ whole genome shotgun (WGS) entry which is preliminary data.</text>
</comment>
<gene>
    <name evidence="2" type="ORF">R5R35_000948</name>
</gene>
<dbReference type="SUPFAM" id="SSF47565">
    <property type="entry name" value="Insect pheromone/odorant-binding proteins"/>
    <property type="match status" value="1"/>
</dbReference>
<evidence type="ECO:0000256" key="1">
    <source>
        <dbReference type="SAM" id="SignalP"/>
    </source>
</evidence>
<evidence type="ECO:0000313" key="2">
    <source>
        <dbReference type="EMBL" id="KAK7793746.1"/>
    </source>
</evidence>
<evidence type="ECO:0000313" key="3">
    <source>
        <dbReference type="Proteomes" id="UP001378592"/>
    </source>
</evidence>
<organism evidence="2 3">
    <name type="scientific">Gryllus longicercus</name>
    <dbReference type="NCBI Taxonomy" id="2509291"/>
    <lineage>
        <taxon>Eukaryota</taxon>
        <taxon>Metazoa</taxon>
        <taxon>Ecdysozoa</taxon>
        <taxon>Arthropoda</taxon>
        <taxon>Hexapoda</taxon>
        <taxon>Insecta</taxon>
        <taxon>Pterygota</taxon>
        <taxon>Neoptera</taxon>
        <taxon>Polyneoptera</taxon>
        <taxon>Orthoptera</taxon>
        <taxon>Ensifera</taxon>
        <taxon>Gryllidea</taxon>
        <taxon>Grylloidea</taxon>
        <taxon>Gryllidae</taxon>
        <taxon>Gryllinae</taxon>
        <taxon>Gryllus</taxon>
    </lineage>
</organism>
<reference evidence="2 3" key="1">
    <citation type="submission" date="2024-03" db="EMBL/GenBank/DDBJ databases">
        <title>The genome assembly and annotation of the cricket Gryllus longicercus Weissman &amp; Gray.</title>
        <authorList>
            <person name="Szrajer S."/>
            <person name="Gray D."/>
            <person name="Ylla G."/>
        </authorList>
    </citation>
    <scope>NUCLEOTIDE SEQUENCE [LARGE SCALE GENOMIC DNA]</scope>
    <source>
        <strain evidence="2">DAG 2021-001</strain>
        <tissue evidence="2">Whole body minus gut</tissue>
    </source>
</reference>
<proteinExistence type="predicted"/>
<keyword evidence="3" id="KW-1185">Reference proteome</keyword>
<accession>A0AAN9Z2F4</accession>
<dbReference type="EMBL" id="JAZDUA010000362">
    <property type="protein sequence ID" value="KAK7793746.1"/>
    <property type="molecule type" value="Genomic_DNA"/>
</dbReference>
<protein>
    <recommendedName>
        <fullName evidence="4">Odorant binding protein</fullName>
    </recommendedName>
</protein>
<feature type="signal peptide" evidence="1">
    <location>
        <begin position="1"/>
        <end position="19"/>
    </location>
</feature>
<dbReference type="CDD" id="cd23992">
    <property type="entry name" value="PBP_GOBP"/>
    <property type="match status" value="1"/>
</dbReference>
<sequence length="147" mass="16323">MNIARTTVLLLTLAAYVAAESRYQRGSQGERETPIDICLQETGLRLDSLRDVFTGKPTPEILEFWCCIFKKFRLYNEDGTRDFGACEGLVDRYREPMEERGVNIPDVRTCCSIDSGDCGERAFSTAKCFMTKAGTAISGILKSKASG</sequence>
<keyword evidence="1" id="KW-0732">Signal</keyword>
<dbReference type="GO" id="GO:0005549">
    <property type="term" value="F:odorant binding"/>
    <property type="evidence" value="ECO:0007669"/>
    <property type="project" value="InterPro"/>
</dbReference>
<dbReference type="InterPro" id="IPR036728">
    <property type="entry name" value="PBP_GOBP_sf"/>
</dbReference>
<feature type="chain" id="PRO_5042908285" description="Odorant binding protein" evidence="1">
    <location>
        <begin position="20"/>
        <end position="147"/>
    </location>
</feature>
<evidence type="ECO:0008006" key="4">
    <source>
        <dbReference type="Google" id="ProtNLM"/>
    </source>
</evidence>
<name>A0AAN9Z2F4_9ORTH</name>
<dbReference type="AlphaFoldDB" id="A0AAN9Z2F4"/>
<dbReference type="InterPro" id="IPR006170">
    <property type="entry name" value="PBP/GOBP"/>
</dbReference>
<dbReference type="Pfam" id="PF01395">
    <property type="entry name" value="PBP_GOBP"/>
    <property type="match status" value="1"/>
</dbReference>
<dbReference type="Gene3D" id="1.10.238.20">
    <property type="entry name" value="Pheromone/general odorant binding protein domain"/>
    <property type="match status" value="1"/>
</dbReference>
<dbReference type="Proteomes" id="UP001378592">
    <property type="component" value="Unassembled WGS sequence"/>
</dbReference>